<dbReference type="EMBL" id="CAJZBQ010000040">
    <property type="protein sequence ID" value="CAG9326148.1"/>
    <property type="molecule type" value="Genomic_DNA"/>
</dbReference>
<reference evidence="2" key="1">
    <citation type="submission" date="2021-09" db="EMBL/GenBank/DDBJ databases">
        <authorList>
            <consortium name="AG Swart"/>
            <person name="Singh M."/>
            <person name="Singh A."/>
            <person name="Seah K."/>
            <person name="Emmerich C."/>
        </authorList>
    </citation>
    <scope>NUCLEOTIDE SEQUENCE</scope>
    <source>
        <strain evidence="2">ATCC30299</strain>
    </source>
</reference>
<dbReference type="Proteomes" id="UP001162131">
    <property type="component" value="Unassembled WGS sequence"/>
</dbReference>
<evidence type="ECO:0000313" key="2">
    <source>
        <dbReference type="EMBL" id="CAG9326148.1"/>
    </source>
</evidence>
<comment type="caution">
    <text evidence="2">The sequence shown here is derived from an EMBL/GenBank/DDBJ whole genome shotgun (WGS) entry which is preliminary data.</text>
</comment>
<evidence type="ECO:0000256" key="1">
    <source>
        <dbReference type="SAM" id="MobiDB-lite"/>
    </source>
</evidence>
<sequence>MELNRANPPPTFPISLNKFYYTSPLSWKEHSPKKCTLHSIRHSNITTQVLKKRFPKYPSESPEKHRLSYNSQSVSPRRNYMKPTEEFSHKLRSPSPRIKIRTFFPANSPQGKYLTERISDGFSGSPYEAGKAKTSKEYRDSILKRINGEFKPAYFGKGIEEAPYVTSFNILHDDL</sequence>
<keyword evidence="3" id="KW-1185">Reference proteome</keyword>
<protein>
    <submittedName>
        <fullName evidence="2">Uncharacterized protein</fullName>
    </submittedName>
</protein>
<gene>
    <name evidence="2" type="ORF">BSTOLATCC_MIC40581</name>
</gene>
<proteinExistence type="predicted"/>
<accession>A0AAU9JWP1</accession>
<name>A0AAU9JWP1_9CILI</name>
<feature type="region of interest" description="Disordered" evidence="1">
    <location>
        <begin position="55"/>
        <end position="88"/>
    </location>
</feature>
<evidence type="ECO:0000313" key="3">
    <source>
        <dbReference type="Proteomes" id="UP001162131"/>
    </source>
</evidence>
<dbReference type="AlphaFoldDB" id="A0AAU9JWP1"/>
<organism evidence="2 3">
    <name type="scientific">Blepharisma stoltei</name>
    <dbReference type="NCBI Taxonomy" id="1481888"/>
    <lineage>
        <taxon>Eukaryota</taxon>
        <taxon>Sar</taxon>
        <taxon>Alveolata</taxon>
        <taxon>Ciliophora</taxon>
        <taxon>Postciliodesmatophora</taxon>
        <taxon>Heterotrichea</taxon>
        <taxon>Heterotrichida</taxon>
        <taxon>Blepharismidae</taxon>
        <taxon>Blepharisma</taxon>
    </lineage>
</organism>